<evidence type="ECO:0000313" key="2">
    <source>
        <dbReference type="Proteomes" id="UP000236735"/>
    </source>
</evidence>
<proteinExistence type="predicted"/>
<sequence>MMLPMLCLAQSIEVKYSVFSKQRKEQIEKIMGNRQNLEHKGLFSGMEVEKEDSFCLVIKDRQSSYVRIEPEEDLGDDGDVKIILVGGDYSEEDHAVYKNLTTRTMVEAKDFLAVTYIIETPIPQYDWKVCSESKEIMGLKCYRATLNGTITAWFYPEIPVGDGPDVYAGLPGLILDLEDERNIYHCMSINTNSHSAVAEKKRGKKVSAELFEEIRKRRLND</sequence>
<reference evidence="1 2" key="1">
    <citation type="submission" date="2016-10" db="EMBL/GenBank/DDBJ databases">
        <authorList>
            <person name="de Groot N.N."/>
        </authorList>
    </citation>
    <scope>NUCLEOTIDE SEQUENCE [LARGE SCALE GENOMIC DNA]</scope>
    <source>
        <strain evidence="1 2">AR32</strain>
    </source>
</reference>
<gene>
    <name evidence="1" type="ORF">SAMN05216354_1038</name>
</gene>
<evidence type="ECO:0000313" key="1">
    <source>
        <dbReference type="EMBL" id="SEF61638.1"/>
    </source>
</evidence>
<dbReference type="Proteomes" id="UP000236735">
    <property type="component" value="Unassembled WGS sequence"/>
</dbReference>
<dbReference type="EMBL" id="FNUV01000002">
    <property type="protein sequence ID" value="SEF61638.1"/>
    <property type="molecule type" value="Genomic_DNA"/>
</dbReference>
<dbReference type="InterPro" id="IPR005901">
    <property type="entry name" value="GLPGLI"/>
</dbReference>
<dbReference type="AlphaFoldDB" id="A0A1H5THF7"/>
<organism evidence="1 2">
    <name type="scientific">Xylanibacter ruminicola</name>
    <name type="common">Prevotella ruminicola</name>
    <dbReference type="NCBI Taxonomy" id="839"/>
    <lineage>
        <taxon>Bacteria</taxon>
        <taxon>Pseudomonadati</taxon>
        <taxon>Bacteroidota</taxon>
        <taxon>Bacteroidia</taxon>
        <taxon>Bacteroidales</taxon>
        <taxon>Prevotellaceae</taxon>
        <taxon>Xylanibacter</taxon>
    </lineage>
</organism>
<name>A0A1H5THF7_XYLRU</name>
<protein>
    <submittedName>
        <fullName evidence="1">GLPGLI family protein</fullName>
    </submittedName>
</protein>
<dbReference type="NCBIfam" id="TIGR01200">
    <property type="entry name" value="GLPGLI"/>
    <property type="match status" value="1"/>
</dbReference>
<accession>A0A1H5THF7</accession>
<dbReference type="Pfam" id="PF09697">
    <property type="entry name" value="Porph_ging"/>
    <property type="match status" value="1"/>
</dbReference>